<dbReference type="EMBL" id="JABXXO010000001">
    <property type="protein sequence ID" value="KAF7783962.1"/>
    <property type="molecule type" value="Genomic_DNA"/>
</dbReference>
<dbReference type="SMART" id="SM00696">
    <property type="entry name" value="DM9"/>
    <property type="match status" value="1"/>
</dbReference>
<comment type="caution">
    <text evidence="2">The sequence shown here is derived from an EMBL/GenBank/DDBJ whole genome shotgun (WGS) entry which is preliminary data.</text>
</comment>
<feature type="domain" description="VWFA" evidence="1">
    <location>
        <begin position="163"/>
        <end position="347"/>
    </location>
</feature>
<dbReference type="InterPro" id="IPR002035">
    <property type="entry name" value="VWF_A"/>
</dbReference>
<reference evidence="2 3" key="1">
    <citation type="journal article" name="Sci. Rep.">
        <title>Telomere-to-telomere assembled and centromere annotated genomes of the two main subspecies of the button mushroom Agaricus bisporus reveal especially polymorphic chromosome ends.</title>
        <authorList>
            <person name="Sonnenberg A.S.M."/>
            <person name="Sedaghat-Telgerd N."/>
            <person name="Lavrijssen B."/>
            <person name="Ohm R.A."/>
            <person name="Hendrickx P.M."/>
            <person name="Scholtmeijer K."/>
            <person name="Baars J.J.P."/>
            <person name="van Peer A."/>
        </authorList>
    </citation>
    <scope>NUCLEOTIDE SEQUENCE [LARGE SCALE GENOMIC DNA]</scope>
    <source>
        <strain evidence="2 3">H119_p4</strain>
    </source>
</reference>
<accession>A0A8H7FA16</accession>
<evidence type="ECO:0000313" key="2">
    <source>
        <dbReference type="EMBL" id="KAF7783962.1"/>
    </source>
</evidence>
<dbReference type="SUPFAM" id="SSF53300">
    <property type="entry name" value="vWA-like"/>
    <property type="match status" value="2"/>
</dbReference>
<evidence type="ECO:0000259" key="1">
    <source>
        <dbReference type="PROSITE" id="PS50234"/>
    </source>
</evidence>
<organism evidence="2 3">
    <name type="scientific">Agaricus bisporus var. burnettii</name>
    <dbReference type="NCBI Taxonomy" id="192524"/>
    <lineage>
        <taxon>Eukaryota</taxon>
        <taxon>Fungi</taxon>
        <taxon>Dikarya</taxon>
        <taxon>Basidiomycota</taxon>
        <taxon>Agaricomycotina</taxon>
        <taxon>Agaricomycetes</taxon>
        <taxon>Agaricomycetidae</taxon>
        <taxon>Agaricales</taxon>
        <taxon>Agaricineae</taxon>
        <taxon>Agaricaceae</taxon>
        <taxon>Agaricus</taxon>
    </lineage>
</organism>
<dbReference type="AlphaFoldDB" id="A0A8H7FA16"/>
<name>A0A8H7FA16_AGABI</name>
<sequence length="615" mass="68257">MAAFNLTETIYGVDRKPRSIQQWQEISHSNTQKVTQMGCQSPVAWVLIHGKNIPPNAIVAGEDKRRPLYIARTFWEGGVRIGEAASHFEKGASFAYNGKEIHVDTYEVLVPLQQTVKYHIAGNYSIPSIPRISQAAPMRPQLTTDGSSDYQTAQLVQKLRAVKVVMVIDDSISMAGSLWRQARLALTGLVSTIETDSNANGIDLCFLNNLTFESNIKDPRRVESVFDRVRPEGSTPTGYKLQELFNMYLPLVEDPMRGTPPTVIMVITDGVPTDTVDKVIVGAARRLDNNNVPLRRFGVSFVQIGDDPDAAEYLKELDDDIGTKYACRDMVDTTPYNPAVPELTREAFIKCVLGSIDPYYNQTGAQLVQKLRAVKVVMVVDDSISMAGSLWHQAGLALTGLVSTIETDFNANGIDLCFLNNPTFESNIKSHDRVESIFKSVRPEGSTPTGSKLQELFNMYLPLVEDPMRGTPPTVIMVITDGVPTDTVDKVIVEAARRLDDNNVPLRRFGVSFVQIGDDPDAAEYLKELDDDIGAKYTCRDMVDTTPYDPAVPELTREAFIKCVLGSIDPYYDQARSPAEIFRPQSQNSYYQPRPSPGYPMPSSFAYAPMMPRAN</sequence>
<proteinExistence type="predicted"/>
<protein>
    <recommendedName>
        <fullName evidence="1">VWFA domain-containing protein</fullName>
    </recommendedName>
</protein>
<evidence type="ECO:0000313" key="3">
    <source>
        <dbReference type="Proteomes" id="UP000629468"/>
    </source>
</evidence>
<dbReference type="InterPro" id="IPR036465">
    <property type="entry name" value="vWFA_dom_sf"/>
</dbReference>
<feature type="domain" description="VWFA" evidence="1">
    <location>
        <begin position="375"/>
        <end position="559"/>
    </location>
</feature>
<dbReference type="InterPro" id="IPR006616">
    <property type="entry name" value="DM9_repeat"/>
</dbReference>
<dbReference type="SMART" id="SM00327">
    <property type="entry name" value="VWA"/>
    <property type="match status" value="2"/>
</dbReference>
<dbReference type="Pfam" id="PF00092">
    <property type="entry name" value="VWA"/>
    <property type="match status" value="2"/>
</dbReference>
<dbReference type="Gene3D" id="3.40.50.410">
    <property type="entry name" value="von Willebrand factor, type A domain"/>
    <property type="match status" value="2"/>
</dbReference>
<dbReference type="Proteomes" id="UP000629468">
    <property type="component" value="Unassembled WGS sequence"/>
</dbReference>
<dbReference type="PROSITE" id="PS50234">
    <property type="entry name" value="VWFA"/>
    <property type="match status" value="2"/>
</dbReference>
<gene>
    <name evidence="2" type="ORF">Agabi119p4_127</name>
</gene>
<dbReference type="PANTHER" id="PTHR34706">
    <property type="entry name" value="SLR1338 PROTEIN"/>
    <property type="match status" value="1"/>
</dbReference>
<dbReference type="PANTHER" id="PTHR34706:SF1">
    <property type="entry name" value="VWFA DOMAIN-CONTAINING PROTEIN"/>
    <property type="match status" value="1"/>
</dbReference>